<gene>
    <name evidence="2" type="ORF">AD933_14970</name>
    <name evidence="3" type="ORF">AD951_09435</name>
</gene>
<dbReference type="EMBL" id="LHZX01000301">
    <property type="protein sequence ID" value="KXV68856.1"/>
    <property type="molecule type" value="Genomic_DNA"/>
</dbReference>
<evidence type="ECO:0000256" key="1">
    <source>
        <dbReference type="SAM" id="Phobius"/>
    </source>
</evidence>
<proteinExistence type="predicted"/>
<feature type="transmembrane region" description="Helical" evidence="1">
    <location>
        <begin position="53"/>
        <end position="74"/>
    </location>
</feature>
<feature type="transmembrane region" description="Helical" evidence="1">
    <location>
        <begin position="112"/>
        <end position="133"/>
    </location>
</feature>
<dbReference type="OrthoDB" id="7282283at2"/>
<protein>
    <submittedName>
        <fullName evidence="2">Uncharacterized protein</fullName>
    </submittedName>
</protein>
<dbReference type="AlphaFoldDB" id="A0A087PMA1"/>
<dbReference type="Proteomes" id="UP000075377">
    <property type="component" value="Unassembled WGS sequence"/>
</dbReference>
<comment type="caution">
    <text evidence="2">The sequence shown here is derived from an EMBL/GenBank/DDBJ whole genome shotgun (WGS) entry which is preliminary data.</text>
</comment>
<name>A0A087PMA1_9PROT</name>
<evidence type="ECO:0000313" key="2">
    <source>
        <dbReference type="EMBL" id="KXV13742.1"/>
    </source>
</evidence>
<evidence type="ECO:0000313" key="3">
    <source>
        <dbReference type="EMBL" id="KXV68856.1"/>
    </source>
</evidence>
<reference evidence="4 5" key="1">
    <citation type="submission" date="2015-06" db="EMBL/GenBank/DDBJ databases">
        <title>Improved classification and identification of acetic acid bacteria using matrix-assisted laser desorption/ionization time-of-flight mass spectrometry; Gluconobacter nephelii and Gluconobacter uchimurae are later heterotypic synonyms of Gluconobacter japonicus and Gluconobacter oxydans, respectively.</title>
        <authorList>
            <person name="Li L."/>
            <person name="Cleenwerck I."/>
            <person name="De Vuyst L."/>
            <person name="Vandamme P."/>
        </authorList>
    </citation>
    <scope>NUCLEOTIDE SEQUENCE [LARGE SCALE GENOMIC DNA]</scope>
    <source>
        <strain evidence="2 5">LMG 1552</strain>
        <strain evidence="3 4">LMG 1699</strain>
    </source>
</reference>
<dbReference type="PATRIC" id="fig|178901.10.peg.2449"/>
<dbReference type="GeneID" id="29559021"/>
<sequence>MDHTPNRADAQRPLSFLSSAQSSSPLGLKLARAGLWSICYFVFYFIQQLAELFAPLLLIAGVAWKALPVLIGAVSHVSASADPQARDAIANVASAIPEQLTMAGHTLTASGMIWDGILLMGLAAAGATLATLAGRNM</sequence>
<keyword evidence="1" id="KW-1133">Transmembrane helix</keyword>
<accession>A0A087PMA1</accession>
<keyword evidence="1" id="KW-0812">Transmembrane</keyword>
<evidence type="ECO:0000313" key="4">
    <source>
        <dbReference type="Proteomes" id="UP000075377"/>
    </source>
</evidence>
<evidence type="ECO:0000313" key="5">
    <source>
        <dbReference type="Proteomes" id="UP000075526"/>
    </source>
</evidence>
<dbReference type="EMBL" id="LHZF01000176">
    <property type="protein sequence ID" value="KXV13742.1"/>
    <property type="molecule type" value="Genomic_DNA"/>
</dbReference>
<organism evidence="2 5">
    <name type="scientific">Acetobacter malorum</name>
    <dbReference type="NCBI Taxonomy" id="178901"/>
    <lineage>
        <taxon>Bacteria</taxon>
        <taxon>Pseudomonadati</taxon>
        <taxon>Pseudomonadota</taxon>
        <taxon>Alphaproteobacteria</taxon>
        <taxon>Acetobacterales</taxon>
        <taxon>Acetobacteraceae</taxon>
        <taxon>Acetobacter</taxon>
    </lineage>
</organism>
<dbReference type="RefSeq" id="WP_043552363.1">
    <property type="nucleotide sequence ID" value="NZ_CALAZD010000128.1"/>
</dbReference>
<keyword evidence="1" id="KW-0472">Membrane</keyword>
<dbReference type="Proteomes" id="UP000075526">
    <property type="component" value="Unassembled WGS sequence"/>
</dbReference>